<dbReference type="GO" id="GO:0000287">
    <property type="term" value="F:magnesium ion binding"/>
    <property type="evidence" value="ECO:0007669"/>
    <property type="project" value="TreeGrafter"/>
</dbReference>
<evidence type="ECO:0000256" key="1">
    <source>
        <dbReference type="ARBA" id="ARBA00001946"/>
    </source>
</evidence>
<dbReference type="Pfam" id="PF01255">
    <property type="entry name" value="Prenyltransf"/>
    <property type="match status" value="1"/>
</dbReference>
<dbReference type="GO" id="GO:0008834">
    <property type="term" value="F:ditrans,polycis-undecaprenyl-diphosphate synthase [(2E,6E)-farnesyl-diphosphate specific] activity"/>
    <property type="evidence" value="ECO:0007669"/>
    <property type="project" value="TreeGrafter"/>
</dbReference>
<keyword evidence="2" id="KW-0808">Transferase</keyword>
<dbReference type="PROSITE" id="PS01066">
    <property type="entry name" value="UPP_SYNTHASE"/>
    <property type="match status" value="1"/>
</dbReference>
<gene>
    <name evidence="3" type="primary">uppS</name>
    <name evidence="3" type="ORF">SERIO_v1c08710</name>
</gene>
<organism evidence="3 4">
    <name type="scientific">Spiroplasma eriocheiris</name>
    <dbReference type="NCBI Taxonomy" id="315358"/>
    <lineage>
        <taxon>Bacteria</taxon>
        <taxon>Bacillati</taxon>
        <taxon>Mycoplasmatota</taxon>
        <taxon>Mollicutes</taxon>
        <taxon>Entomoplasmatales</taxon>
        <taxon>Spiroplasmataceae</taxon>
        <taxon>Spiroplasma</taxon>
    </lineage>
</organism>
<sequence length="194" mass="22560">MALKANEIGVKYLTIYCFSTENWKRNLAEVNYLMTMPERLLNDEQVKKFHKENIKLNWIGRRTKVPAATANAFLKAIADTKNNTGLVLTFAFDYGSLEEITQAVMAIKNDPRITTITEEVIFNHLYTKELPPVDLLIRTGGEQRLSNFLLLQNYYAEFYFTKKYWPDFNGNALIEAIIDYNNRDRRFGGIKLDE</sequence>
<accession>A0A0H3XKI4</accession>
<proteinExistence type="predicted"/>
<evidence type="ECO:0000313" key="3">
    <source>
        <dbReference type="EMBL" id="AKM54431.1"/>
    </source>
</evidence>
<dbReference type="KEGG" id="seri:SERIO_v1c08710"/>
<dbReference type="Gene3D" id="3.40.1180.10">
    <property type="entry name" value="Decaprenyl diphosphate synthase-like"/>
    <property type="match status" value="1"/>
</dbReference>
<dbReference type="SUPFAM" id="SSF64005">
    <property type="entry name" value="Undecaprenyl diphosphate synthase"/>
    <property type="match status" value="1"/>
</dbReference>
<dbReference type="PANTHER" id="PTHR10291">
    <property type="entry name" value="DEHYDRODOLICHYL DIPHOSPHATE SYNTHASE FAMILY MEMBER"/>
    <property type="match status" value="1"/>
</dbReference>
<dbReference type="NCBIfam" id="TIGR00055">
    <property type="entry name" value="uppS"/>
    <property type="match status" value="1"/>
</dbReference>
<dbReference type="EMBL" id="CP011856">
    <property type="protein sequence ID" value="AKM54431.1"/>
    <property type="molecule type" value="Genomic_DNA"/>
</dbReference>
<name>A0A0H3XKI4_9MOLU</name>
<dbReference type="Proteomes" id="UP000035661">
    <property type="component" value="Chromosome"/>
</dbReference>
<dbReference type="GO" id="GO:0016094">
    <property type="term" value="P:polyprenol biosynthetic process"/>
    <property type="evidence" value="ECO:0007669"/>
    <property type="project" value="TreeGrafter"/>
</dbReference>
<protein>
    <submittedName>
        <fullName evidence="3">Undecaprenyl pyrophosphate synthase</fullName>
    </submittedName>
</protein>
<dbReference type="GO" id="GO:0030145">
    <property type="term" value="F:manganese ion binding"/>
    <property type="evidence" value="ECO:0007669"/>
    <property type="project" value="TreeGrafter"/>
</dbReference>
<dbReference type="InterPro" id="IPR001441">
    <property type="entry name" value="UPP_synth-like"/>
</dbReference>
<dbReference type="PATRIC" id="fig|743698.3.peg.877"/>
<dbReference type="InterPro" id="IPR018520">
    <property type="entry name" value="UPP_synth-like_CS"/>
</dbReference>
<reference evidence="3 4" key="1">
    <citation type="journal article" date="2015" name="Genome Biol. Evol.">
        <title>Found and Lost: The Fates of Horizontally Acquired Genes in Arthropod-Symbiotic Spiroplasma.</title>
        <authorList>
            <person name="Lo W.S."/>
            <person name="Gasparich G.E."/>
            <person name="Kuo C.H."/>
        </authorList>
    </citation>
    <scope>NUCLEOTIDE SEQUENCE [LARGE SCALE GENOMIC DNA]</scope>
    <source>
        <strain evidence="4">TDA-040725-5</strain>
    </source>
</reference>
<dbReference type="GO" id="GO:0005829">
    <property type="term" value="C:cytosol"/>
    <property type="evidence" value="ECO:0007669"/>
    <property type="project" value="TreeGrafter"/>
</dbReference>
<keyword evidence="4" id="KW-1185">Reference proteome</keyword>
<dbReference type="STRING" id="315358.SERIO_v1c08710"/>
<dbReference type="CDD" id="cd00475">
    <property type="entry name" value="Cis_IPPS"/>
    <property type="match status" value="1"/>
</dbReference>
<dbReference type="InterPro" id="IPR036424">
    <property type="entry name" value="UPP_synth-like_sf"/>
</dbReference>
<dbReference type="PANTHER" id="PTHR10291:SF0">
    <property type="entry name" value="DEHYDRODOLICHYL DIPHOSPHATE SYNTHASE 2"/>
    <property type="match status" value="1"/>
</dbReference>
<reference evidence="4" key="2">
    <citation type="submission" date="2015-06" db="EMBL/GenBank/DDBJ databases">
        <title>Complete genome sequence of Spiroplasma eriocheiris TDA-040725-5 (DSM 21848).</title>
        <authorList>
            <person name="Lo W.-S."/>
            <person name="Kuo C.-H."/>
        </authorList>
    </citation>
    <scope>NUCLEOTIDE SEQUENCE [LARGE SCALE GENOMIC DNA]</scope>
    <source>
        <strain evidence="4">TDA-040725-5</strain>
    </source>
</reference>
<dbReference type="AlphaFoldDB" id="A0A0H3XKI4"/>
<evidence type="ECO:0000313" key="4">
    <source>
        <dbReference type="Proteomes" id="UP000035661"/>
    </source>
</evidence>
<evidence type="ECO:0000256" key="2">
    <source>
        <dbReference type="ARBA" id="ARBA00022679"/>
    </source>
</evidence>
<comment type="cofactor">
    <cofactor evidence="1">
        <name>Mg(2+)</name>
        <dbReference type="ChEBI" id="CHEBI:18420"/>
    </cofactor>
</comment>